<evidence type="ECO:0000313" key="4">
    <source>
        <dbReference type="Proteomes" id="UP000550707"/>
    </source>
</evidence>
<sequence length="105" mass="11120">MRVRVGLTLLLCAVLLGTASAASDEEGGQDESLDSKSSLPSDESVKDHSTAGRVVAGQIFLDSEESELELPRCTSTSLPGALQTGCRLFLAVHTGNKYSRYIHPA</sequence>
<accession>A0A7J8K095</accession>
<reference evidence="3 4" key="1">
    <citation type="journal article" date="2020" name="Nature">
        <title>Six reference-quality genomes reveal evolution of bat adaptations.</title>
        <authorList>
            <person name="Jebb D."/>
            <person name="Huang Z."/>
            <person name="Pippel M."/>
            <person name="Hughes G.M."/>
            <person name="Lavrichenko K."/>
            <person name="Devanna P."/>
            <person name="Winkler S."/>
            <person name="Jermiin L.S."/>
            <person name="Skirmuntt E.C."/>
            <person name="Katzourakis A."/>
            <person name="Burkitt-Gray L."/>
            <person name="Ray D.A."/>
            <person name="Sullivan K.A.M."/>
            <person name="Roscito J.G."/>
            <person name="Kirilenko B.M."/>
            <person name="Davalos L.M."/>
            <person name="Corthals A.P."/>
            <person name="Power M.L."/>
            <person name="Jones G."/>
            <person name="Ransome R.D."/>
            <person name="Dechmann D.K.N."/>
            <person name="Locatelli A.G."/>
            <person name="Puechmaille S.J."/>
            <person name="Fedrigo O."/>
            <person name="Jarvis E.D."/>
            <person name="Hiller M."/>
            <person name="Vernes S.C."/>
            <person name="Myers E.W."/>
            <person name="Teeling E.C."/>
        </authorList>
    </citation>
    <scope>NUCLEOTIDE SEQUENCE [LARGE SCALE GENOMIC DNA]</scope>
    <source>
        <strain evidence="3">MMolMol1</strain>
        <tissue evidence="3">Muscle</tissue>
    </source>
</reference>
<dbReference type="EMBL" id="JACASF010000001">
    <property type="protein sequence ID" value="KAF6502517.1"/>
    <property type="molecule type" value="Genomic_DNA"/>
</dbReference>
<evidence type="ECO:0000313" key="3">
    <source>
        <dbReference type="EMBL" id="KAF6502517.1"/>
    </source>
</evidence>
<protein>
    <submittedName>
        <fullName evidence="3">SEL1L adaptor subunit of ERAD E3 ubiquitin ligase</fullName>
    </submittedName>
</protein>
<evidence type="ECO:0000256" key="1">
    <source>
        <dbReference type="SAM" id="MobiDB-lite"/>
    </source>
</evidence>
<evidence type="ECO:0000256" key="2">
    <source>
        <dbReference type="SAM" id="SignalP"/>
    </source>
</evidence>
<proteinExistence type="predicted"/>
<dbReference type="AlphaFoldDB" id="A0A7J8K095"/>
<name>A0A7J8K095_MOLMO</name>
<comment type="caution">
    <text evidence="3">The sequence shown here is derived from an EMBL/GenBank/DDBJ whole genome shotgun (WGS) entry which is preliminary data.</text>
</comment>
<feature type="chain" id="PRO_5029462467" evidence="2">
    <location>
        <begin position="22"/>
        <end position="105"/>
    </location>
</feature>
<feature type="signal peptide" evidence="2">
    <location>
        <begin position="1"/>
        <end position="21"/>
    </location>
</feature>
<keyword evidence="2" id="KW-0732">Signal</keyword>
<keyword evidence="4" id="KW-1185">Reference proteome</keyword>
<gene>
    <name evidence="3" type="ORF">HJG59_016251</name>
</gene>
<feature type="region of interest" description="Disordered" evidence="1">
    <location>
        <begin position="21"/>
        <end position="50"/>
    </location>
</feature>
<dbReference type="Proteomes" id="UP000550707">
    <property type="component" value="Unassembled WGS sequence"/>
</dbReference>
<organism evidence="3 4">
    <name type="scientific">Molossus molossus</name>
    <name type="common">Pallas' mastiff bat</name>
    <name type="synonym">Vespertilio molossus</name>
    <dbReference type="NCBI Taxonomy" id="27622"/>
    <lineage>
        <taxon>Eukaryota</taxon>
        <taxon>Metazoa</taxon>
        <taxon>Chordata</taxon>
        <taxon>Craniata</taxon>
        <taxon>Vertebrata</taxon>
        <taxon>Euteleostomi</taxon>
        <taxon>Mammalia</taxon>
        <taxon>Eutheria</taxon>
        <taxon>Laurasiatheria</taxon>
        <taxon>Chiroptera</taxon>
        <taxon>Yangochiroptera</taxon>
        <taxon>Molossidae</taxon>
        <taxon>Molossus</taxon>
    </lineage>
</organism>
<feature type="compositionally biased region" description="Acidic residues" evidence="1">
    <location>
        <begin position="23"/>
        <end position="32"/>
    </location>
</feature>